<gene>
    <name evidence="2" type="ORF">LIER_37806</name>
</gene>
<accession>A0AAV3PQT0</accession>
<evidence type="ECO:0000313" key="3">
    <source>
        <dbReference type="Proteomes" id="UP001454036"/>
    </source>
</evidence>
<evidence type="ECO:0000313" key="2">
    <source>
        <dbReference type="EMBL" id="GAA0154129.1"/>
    </source>
</evidence>
<evidence type="ECO:0000256" key="1">
    <source>
        <dbReference type="SAM" id="MobiDB-lite"/>
    </source>
</evidence>
<comment type="caution">
    <text evidence="2">The sequence shown here is derived from an EMBL/GenBank/DDBJ whole genome shotgun (WGS) entry which is preliminary data.</text>
</comment>
<dbReference type="Proteomes" id="UP001454036">
    <property type="component" value="Unassembled WGS sequence"/>
</dbReference>
<protein>
    <submittedName>
        <fullName evidence="2">Uncharacterized protein</fullName>
    </submittedName>
</protein>
<keyword evidence="3" id="KW-1185">Reference proteome</keyword>
<reference evidence="2 3" key="1">
    <citation type="submission" date="2024-01" db="EMBL/GenBank/DDBJ databases">
        <title>The complete chloroplast genome sequence of Lithospermum erythrorhizon: insights into the phylogenetic relationship among Boraginaceae species and the maternal lineages of purple gromwells.</title>
        <authorList>
            <person name="Okada T."/>
            <person name="Watanabe K."/>
        </authorList>
    </citation>
    <scope>NUCLEOTIDE SEQUENCE [LARGE SCALE GENOMIC DNA]</scope>
</reference>
<name>A0AAV3PQT0_LITER</name>
<organism evidence="2 3">
    <name type="scientific">Lithospermum erythrorhizon</name>
    <name type="common">Purple gromwell</name>
    <name type="synonym">Lithospermum officinale var. erythrorhizon</name>
    <dbReference type="NCBI Taxonomy" id="34254"/>
    <lineage>
        <taxon>Eukaryota</taxon>
        <taxon>Viridiplantae</taxon>
        <taxon>Streptophyta</taxon>
        <taxon>Embryophyta</taxon>
        <taxon>Tracheophyta</taxon>
        <taxon>Spermatophyta</taxon>
        <taxon>Magnoliopsida</taxon>
        <taxon>eudicotyledons</taxon>
        <taxon>Gunneridae</taxon>
        <taxon>Pentapetalae</taxon>
        <taxon>asterids</taxon>
        <taxon>lamiids</taxon>
        <taxon>Boraginales</taxon>
        <taxon>Boraginaceae</taxon>
        <taxon>Boraginoideae</taxon>
        <taxon>Lithospermeae</taxon>
        <taxon>Lithospermum</taxon>
    </lineage>
</organism>
<sequence length="248" mass="28220">MEQTIAANKGKDAITTKVTPYKAKYEAKRPREASKIEKKDAHAITSKSTKFSFKTKRREGGLTIGDNKRLTLKEMQAKEYSFFESDIPGMFEELLKAKLIELAEPKHPEEANKGTEPDYYYDPTKDAPMGKSTPEVKTHGLNETQEKLQHKGYSIKSPTAGLGCTLKPPLRIMIKRLANYHITEANQEPFLNPEETTRIIVFQRLGNSNNHEKEPAEISLPEVGDKYQESNPTHVHLPKTRRNQEQRA</sequence>
<dbReference type="AlphaFoldDB" id="A0AAV3PQT0"/>
<feature type="region of interest" description="Disordered" evidence="1">
    <location>
        <begin position="210"/>
        <end position="248"/>
    </location>
</feature>
<dbReference type="EMBL" id="BAABME010018523">
    <property type="protein sequence ID" value="GAA0154129.1"/>
    <property type="molecule type" value="Genomic_DNA"/>
</dbReference>
<proteinExistence type="predicted"/>